<dbReference type="EMBL" id="JYDL01000031">
    <property type="protein sequence ID" value="KRX22506.1"/>
    <property type="molecule type" value="Genomic_DNA"/>
</dbReference>
<keyword evidence="2" id="KW-1185">Reference proteome</keyword>
<evidence type="ECO:0000313" key="1">
    <source>
        <dbReference type="EMBL" id="KRX22506.1"/>
    </source>
</evidence>
<dbReference type="Proteomes" id="UP000054630">
    <property type="component" value="Unassembled WGS sequence"/>
</dbReference>
<comment type="caution">
    <text evidence="1">The sequence shown here is derived from an EMBL/GenBank/DDBJ whole genome shotgun (WGS) entry which is preliminary data.</text>
</comment>
<name>A0A0V0S7K4_9BILA</name>
<protein>
    <submittedName>
        <fullName evidence="1">Uncharacterized protein</fullName>
    </submittedName>
</protein>
<proteinExistence type="predicted"/>
<reference evidence="1 2" key="1">
    <citation type="submission" date="2015-01" db="EMBL/GenBank/DDBJ databases">
        <title>Evolution of Trichinella species and genotypes.</title>
        <authorList>
            <person name="Korhonen P.K."/>
            <person name="Edoardo P."/>
            <person name="Giuseppe L.R."/>
            <person name="Gasser R.B."/>
        </authorList>
    </citation>
    <scope>NUCLEOTIDE SEQUENCE [LARGE SCALE GENOMIC DNA]</scope>
    <source>
        <strain evidence="1">ISS37</strain>
    </source>
</reference>
<sequence length="99" mass="11782">MCSVETSVCSYSTGGCHSRLCTLVRCRLIKPIKWQLSNCWINGLRFLNTKARFQPNYFHTRKKFDMRRPVLAKTIVLLGRFLSYSRPWIEALRLDWKIR</sequence>
<evidence type="ECO:0000313" key="2">
    <source>
        <dbReference type="Proteomes" id="UP000054630"/>
    </source>
</evidence>
<dbReference type="AlphaFoldDB" id="A0A0V0S7K4"/>
<gene>
    <name evidence="1" type="ORF">T07_1500</name>
</gene>
<organism evidence="1 2">
    <name type="scientific">Trichinella nelsoni</name>
    <dbReference type="NCBI Taxonomy" id="6336"/>
    <lineage>
        <taxon>Eukaryota</taxon>
        <taxon>Metazoa</taxon>
        <taxon>Ecdysozoa</taxon>
        <taxon>Nematoda</taxon>
        <taxon>Enoplea</taxon>
        <taxon>Dorylaimia</taxon>
        <taxon>Trichinellida</taxon>
        <taxon>Trichinellidae</taxon>
        <taxon>Trichinella</taxon>
    </lineage>
</organism>
<accession>A0A0V0S7K4</accession>